<dbReference type="Proteomes" id="UP000224203">
    <property type="component" value="Unassembled WGS sequence"/>
</dbReference>
<evidence type="ECO:0000313" key="2">
    <source>
        <dbReference type="Proteomes" id="UP000224203"/>
    </source>
</evidence>
<gene>
    <name evidence="1" type="ORF">COC69_30955</name>
</gene>
<dbReference type="EMBL" id="NULI01000279">
    <property type="protein sequence ID" value="PGS64003.1"/>
    <property type="molecule type" value="Genomic_DNA"/>
</dbReference>
<evidence type="ECO:0000313" key="1">
    <source>
        <dbReference type="EMBL" id="PGS64003.1"/>
    </source>
</evidence>
<dbReference type="AlphaFoldDB" id="A0A9X7CHB4"/>
<organism evidence="1 2">
    <name type="scientific">Bacillus cereus</name>
    <dbReference type="NCBI Taxonomy" id="1396"/>
    <lineage>
        <taxon>Bacteria</taxon>
        <taxon>Bacillati</taxon>
        <taxon>Bacillota</taxon>
        <taxon>Bacilli</taxon>
        <taxon>Bacillales</taxon>
        <taxon>Bacillaceae</taxon>
        <taxon>Bacillus</taxon>
        <taxon>Bacillus cereus group</taxon>
    </lineage>
</organism>
<protein>
    <submittedName>
        <fullName evidence="1">DNA polymerase IV</fullName>
    </submittedName>
</protein>
<sequence>MNENEYRKQIVSFALQAKELFNKSSEKIISNEFERSMYTDFWTEYDHLLNKYK</sequence>
<proteinExistence type="predicted"/>
<name>A0A9X7CHB4_BACCE</name>
<accession>A0A9X7CHB4</accession>
<comment type="caution">
    <text evidence="1">The sequence shown here is derived from an EMBL/GenBank/DDBJ whole genome shotgun (WGS) entry which is preliminary data.</text>
</comment>
<reference evidence="1 2" key="1">
    <citation type="submission" date="2017-09" db="EMBL/GenBank/DDBJ databases">
        <title>Large-scale bioinformatics analysis of Bacillus genomes uncovers conserved roles of natural products in bacterial physiology.</title>
        <authorList>
            <consortium name="Agbiome Team Llc"/>
            <person name="Bleich R.M."/>
            <person name="Grubbs K.J."/>
            <person name="Santa Maria K.C."/>
            <person name="Allen S.E."/>
            <person name="Farag S."/>
            <person name="Shank E.A."/>
            <person name="Bowers A."/>
        </authorList>
    </citation>
    <scope>NUCLEOTIDE SEQUENCE [LARGE SCALE GENOMIC DNA]</scope>
    <source>
        <strain evidence="1 2">AFS041711</strain>
    </source>
</reference>